<name>A0A5E6MCJ7_9BACT</name>
<organism evidence="15 16">
    <name type="scientific">Methylacidimicrobium cyclopophantes</name>
    <dbReference type="NCBI Taxonomy" id="1041766"/>
    <lineage>
        <taxon>Bacteria</taxon>
        <taxon>Pseudomonadati</taxon>
        <taxon>Verrucomicrobiota</taxon>
        <taxon>Methylacidimicrobium</taxon>
    </lineage>
</organism>
<keyword evidence="5 12" id="KW-0028">Amino-acid biosynthesis</keyword>
<evidence type="ECO:0000256" key="6">
    <source>
        <dbReference type="ARBA" id="ARBA00022679"/>
    </source>
</evidence>
<dbReference type="UniPathway" id="UPA00050">
    <property type="reaction ID" value="UER00064"/>
</dbReference>
<evidence type="ECO:0000259" key="13">
    <source>
        <dbReference type="Pfam" id="PF00288"/>
    </source>
</evidence>
<keyword evidence="16" id="KW-1185">Reference proteome</keyword>
<keyword evidence="12" id="KW-0963">Cytoplasm</keyword>
<evidence type="ECO:0000256" key="12">
    <source>
        <dbReference type="HAMAP-Rule" id="MF_00384"/>
    </source>
</evidence>
<dbReference type="InterPro" id="IPR000870">
    <property type="entry name" value="Homoserine_kinase"/>
</dbReference>
<dbReference type="InterPro" id="IPR013750">
    <property type="entry name" value="GHMP_kinase_C_dom"/>
</dbReference>
<keyword evidence="7 12" id="KW-0791">Threonine biosynthesis</keyword>
<dbReference type="GO" id="GO:0005737">
    <property type="term" value="C:cytoplasm"/>
    <property type="evidence" value="ECO:0007669"/>
    <property type="project" value="UniProtKB-SubCell"/>
</dbReference>
<comment type="subcellular location">
    <subcellularLocation>
        <location evidence="12">Cytoplasm</location>
    </subcellularLocation>
</comment>
<evidence type="ECO:0000313" key="15">
    <source>
        <dbReference type="EMBL" id="VVM06650.1"/>
    </source>
</evidence>
<evidence type="ECO:0000256" key="4">
    <source>
        <dbReference type="ARBA" id="ARBA00017858"/>
    </source>
</evidence>
<accession>A0A5E6MCJ7</accession>
<dbReference type="AlphaFoldDB" id="A0A5E6MCJ7"/>
<evidence type="ECO:0000256" key="8">
    <source>
        <dbReference type="ARBA" id="ARBA00022741"/>
    </source>
</evidence>
<comment type="similarity">
    <text evidence="2 12">Belongs to the GHMP kinase family. Homoserine kinase subfamily.</text>
</comment>
<evidence type="ECO:0000256" key="11">
    <source>
        <dbReference type="ARBA" id="ARBA00049375"/>
    </source>
</evidence>
<evidence type="ECO:0000259" key="14">
    <source>
        <dbReference type="Pfam" id="PF08544"/>
    </source>
</evidence>
<comment type="function">
    <text evidence="12">Catalyzes the ATP-dependent phosphorylation of L-homoserine to L-homoserine phosphate.</text>
</comment>
<keyword evidence="6 12" id="KW-0808">Transferase</keyword>
<evidence type="ECO:0000313" key="16">
    <source>
        <dbReference type="Proteomes" id="UP000381693"/>
    </source>
</evidence>
<feature type="domain" description="GHMP kinase N-terminal" evidence="13">
    <location>
        <begin position="62"/>
        <end position="142"/>
    </location>
</feature>
<dbReference type="SUPFAM" id="SSF55060">
    <property type="entry name" value="GHMP Kinase, C-terminal domain"/>
    <property type="match status" value="1"/>
</dbReference>
<dbReference type="HAMAP" id="MF_00384">
    <property type="entry name" value="Homoser_kinase"/>
    <property type="match status" value="1"/>
</dbReference>
<dbReference type="GO" id="GO:0004413">
    <property type="term" value="F:homoserine kinase activity"/>
    <property type="evidence" value="ECO:0007669"/>
    <property type="project" value="UniProtKB-UniRule"/>
</dbReference>
<keyword evidence="8 12" id="KW-0547">Nucleotide-binding</keyword>
<evidence type="ECO:0000256" key="9">
    <source>
        <dbReference type="ARBA" id="ARBA00022777"/>
    </source>
</evidence>
<evidence type="ECO:0000256" key="7">
    <source>
        <dbReference type="ARBA" id="ARBA00022697"/>
    </source>
</evidence>
<proteinExistence type="inferred from homology"/>
<dbReference type="EMBL" id="CABFUZ020000121">
    <property type="protein sequence ID" value="VVM06650.1"/>
    <property type="molecule type" value="Genomic_DNA"/>
</dbReference>
<comment type="caution">
    <text evidence="15">The sequence shown here is derived from an EMBL/GenBank/DDBJ whole genome shotgun (WGS) entry which is preliminary data.</text>
</comment>
<dbReference type="EC" id="2.7.1.39" evidence="3 12"/>
<dbReference type="InterPro" id="IPR006204">
    <property type="entry name" value="GHMP_kinase_N_dom"/>
</dbReference>
<evidence type="ECO:0000256" key="5">
    <source>
        <dbReference type="ARBA" id="ARBA00022605"/>
    </source>
</evidence>
<dbReference type="InterPro" id="IPR014721">
    <property type="entry name" value="Ribsml_uS5_D2-typ_fold_subgr"/>
</dbReference>
<dbReference type="InterPro" id="IPR020568">
    <property type="entry name" value="Ribosomal_Su5_D2-typ_SF"/>
</dbReference>
<dbReference type="PANTHER" id="PTHR20861:SF1">
    <property type="entry name" value="HOMOSERINE KINASE"/>
    <property type="match status" value="1"/>
</dbReference>
<sequence>MDSFSRRAVKEEREGIECRIRVPATTTNFGPGFDAFGAALRLYNWTTLRVGTGVDGVLSPMVQEAADAFFRAAGLSNFPFDCRISGEVPCARGLGSSATVRIGVLVGLNEISGRPLSRRQLLALGSSLEGHPDNVAAALLGGFTISTDDGQTRVPIGRRLEFVAFVPEIEMETEWARAVLPQSVSLRDAVWNLQRAARIAATICLRRYEELRGLFDDRWHEPVRVRRIVGWEAVRKSAYEAGAIGFYLSGAGSTLMGLAAGRGAEVAEAMARTAAKVGLRGSCRRMGAENLGAKAWMRHFSRPTAQGETDRVS</sequence>
<comment type="pathway">
    <text evidence="1 12">Amino-acid biosynthesis; L-threonine biosynthesis; L-threonine from L-aspartate: step 4/5.</text>
</comment>
<evidence type="ECO:0000256" key="2">
    <source>
        <dbReference type="ARBA" id="ARBA00007370"/>
    </source>
</evidence>
<dbReference type="Pfam" id="PF00288">
    <property type="entry name" value="GHMP_kinases_N"/>
    <property type="match status" value="1"/>
</dbReference>
<dbReference type="GO" id="GO:0005524">
    <property type="term" value="F:ATP binding"/>
    <property type="evidence" value="ECO:0007669"/>
    <property type="project" value="UniProtKB-UniRule"/>
</dbReference>
<dbReference type="NCBIfam" id="TIGR00191">
    <property type="entry name" value="thrB"/>
    <property type="match status" value="1"/>
</dbReference>
<feature type="binding site" evidence="12">
    <location>
        <begin position="89"/>
        <end position="99"/>
    </location>
    <ligand>
        <name>ATP</name>
        <dbReference type="ChEBI" id="CHEBI:30616"/>
    </ligand>
</feature>
<dbReference type="RefSeq" id="WP_142525189.1">
    <property type="nucleotide sequence ID" value="NZ_CABFUZ020000121.1"/>
</dbReference>
<keyword evidence="10 12" id="KW-0067">ATP-binding</keyword>
<dbReference type="Gene3D" id="3.30.70.890">
    <property type="entry name" value="GHMP kinase, C-terminal domain"/>
    <property type="match status" value="1"/>
</dbReference>
<evidence type="ECO:0000256" key="3">
    <source>
        <dbReference type="ARBA" id="ARBA00012078"/>
    </source>
</evidence>
<dbReference type="Gene3D" id="3.30.230.10">
    <property type="match status" value="1"/>
</dbReference>
<evidence type="ECO:0000256" key="1">
    <source>
        <dbReference type="ARBA" id="ARBA00005015"/>
    </source>
</evidence>
<dbReference type="InterPro" id="IPR006203">
    <property type="entry name" value="GHMP_knse_ATP-bd_CS"/>
</dbReference>
<comment type="catalytic activity">
    <reaction evidence="11 12">
        <text>L-homoserine + ATP = O-phospho-L-homoserine + ADP + H(+)</text>
        <dbReference type="Rhea" id="RHEA:13985"/>
        <dbReference type="ChEBI" id="CHEBI:15378"/>
        <dbReference type="ChEBI" id="CHEBI:30616"/>
        <dbReference type="ChEBI" id="CHEBI:57476"/>
        <dbReference type="ChEBI" id="CHEBI:57590"/>
        <dbReference type="ChEBI" id="CHEBI:456216"/>
        <dbReference type="EC" id="2.7.1.39"/>
    </reaction>
</comment>
<keyword evidence="9 12" id="KW-0418">Kinase</keyword>
<dbReference type="OrthoDB" id="9769912at2"/>
<evidence type="ECO:0000256" key="10">
    <source>
        <dbReference type="ARBA" id="ARBA00022840"/>
    </source>
</evidence>
<feature type="domain" description="GHMP kinase C-terminal" evidence="14">
    <location>
        <begin position="206"/>
        <end position="273"/>
    </location>
</feature>
<dbReference type="PIRSF" id="PIRSF000676">
    <property type="entry name" value="Homoser_kin"/>
    <property type="match status" value="1"/>
</dbReference>
<protein>
    <recommendedName>
        <fullName evidence="4 12">Homoserine kinase</fullName>
        <shortName evidence="12">HK</shortName>
        <shortName evidence="12">HSK</shortName>
        <ecNumber evidence="3 12">2.7.1.39</ecNumber>
    </recommendedName>
</protein>
<dbReference type="Pfam" id="PF08544">
    <property type="entry name" value="GHMP_kinases_C"/>
    <property type="match status" value="1"/>
</dbReference>
<dbReference type="Proteomes" id="UP000381693">
    <property type="component" value="Unassembled WGS sequence"/>
</dbReference>
<dbReference type="PANTHER" id="PTHR20861">
    <property type="entry name" value="HOMOSERINE/4-DIPHOSPHOCYTIDYL-2-C-METHYL-D-ERYTHRITOL KINASE"/>
    <property type="match status" value="1"/>
</dbReference>
<dbReference type="SUPFAM" id="SSF54211">
    <property type="entry name" value="Ribosomal protein S5 domain 2-like"/>
    <property type="match status" value="1"/>
</dbReference>
<dbReference type="PROSITE" id="PS00627">
    <property type="entry name" value="GHMP_KINASES_ATP"/>
    <property type="match status" value="1"/>
</dbReference>
<dbReference type="PRINTS" id="PR00958">
    <property type="entry name" value="HOMSERKINASE"/>
</dbReference>
<dbReference type="InterPro" id="IPR036554">
    <property type="entry name" value="GHMP_kinase_C_sf"/>
</dbReference>
<reference evidence="15" key="1">
    <citation type="submission" date="2019-09" db="EMBL/GenBank/DDBJ databases">
        <authorList>
            <person name="Cremers G."/>
        </authorList>
    </citation>
    <scope>NUCLEOTIDE SEQUENCE [LARGE SCALE GENOMIC DNA]</scope>
    <source>
        <strain evidence="15">3B</strain>
    </source>
</reference>
<dbReference type="GO" id="GO:0009088">
    <property type="term" value="P:threonine biosynthetic process"/>
    <property type="evidence" value="ECO:0007669"/>
    <property type="project" value="UniProtKB-UniRule"/>
</dbReference>
<gene>
    <name evidence="15" type="primary">thrB1</name>
    <name evidence="12" type="synonym">thrB</name>
    <name evidence="15" type="ORF">MAMC_01158</name>
</gene>